<dbReference type="EMBL" id="LT981265">
    <property type="protein sequence ID" value="SPC34620.1"/>
    <property type="molecule type" value="Genomic_DNA"/>
</dbReference>
<protein>
    <submittedName>
        <fullName evidence="5">6-pyruvoyl tetrahydropterin synthase</fullName>
    </submittedName>
</protein>
<dbReference type="Proteomes" id="UP000236248">
    <property type="component" value="Chromosome NCAV"/>
</dbReference>
<keyword evidence="4" id="KW-0456">Lyase</keyword>
<keyword evidence="3" id="KW-0862">Zinc</keyword>
<dbReference type="KEGG" id="ncv:NCAV_1454"/>
<dbReference type="SUPFAM" id="SSF55620">
    <property type="entry name" value="Tetrahydrobiopterin biosynthesis enzymes-like"/>
    <property type="match status" value="1"/>
</dbReference>
<keyword evidence="2" id="KW-0479">Metal-binding</keyword>
<dbReference type="RefSeq" id="WP_103286762.1">
    <property type="nucleotide sequence ID" value="NZ_LT981265.1"/>
</dbReference>
<sequence>MLDGRYIRYVDGKGNLLKSRNELTIAELLRFLNIEYEYDAPLTLDDGSTVRVDFKTEQGYIEVIDDVSDVEKLKSIRSSNVRVLGVGKALSTASTDELNSISTYNEYASLVFEDPSLSFDYSHILPLVNKCSVLHGHTASVIVELIGIKDEKSDMVIDFGEAKRLIKQALNALDHKFFISRKYLVEEDELHYRVAFDGPNGRFDLKVPKHTTFLFEGEATAENLAKEIIELIAARMPDNIKAIGVYIYEGVSKGAHIVARINR</sequence>
<organism evidence="5 6">
    <name type="scientific">Candidatus Nitrosocaldus cavascurensis</name>
    <dbReference type="NCBI Taxonomy" id="2058097"/>
    <lineage>
        <taxon>Archaea</taxon>
        <taxon>Nitrososphaerota</taxon>
        <taxon>Nitrososphaeria</taxon>
        <taxon>Candidatus Nitrosocaldales</taxon>
        <taxon>Candidatus Nitrosocaldaceae</taxon>
        <taxon>Candidatus Nitrosocaldus</taxon>
    </lineage>
</organism>
<keyword evidence="6" id="KW-1185">Reference proteome</keyword>
<reference evidence="6" key="1">
    <citation type="submission" date="2018-01" db="EMBL/GenBank/DDBJ databases">
        <authorList>
            <person name="Kerou L M."/>
        </authorList>
    </citation>
    <scope>NUCLEOTIDE SEQUENCE [LARGE SCALE GENOMIC DNA]</scope>
    <source>
        <strain evidence="6">SCU2</strain>
    </source>
</reference>
<dbReference type="GeneID" id="41595445"/>
<gene>
    <name evidence="5" type="ORF">NCAV_1454</name>
</gene>
<evidence type="ECO:0000313" key="6">
    <source>
        <dbReference type="Proteomes" id="UP000236248"/>
    </source>
</evidence>
<dbReference type="GO" id="GO:0016829">
    <property type="term" value="F:lyase activity"/>
    <property type="evidence" value="ECO:0007669"/>
    <property type="project" value="UniProtKB-KW"/>
</dbReference>
<evidence type="ECO:0000256" key="1">
    <source>
        <dbReference type="ARBA" id="ARBA00001947"/>
    </source>
</evidence>
<dbReference type="InterPro" id="IPR038418">
    <property type="entry name" value="6-PTP_synth/QueD_sf"/>
</dbReference>
<evidence type="ECO:0000256" key="4">
    <source>
        <dbReference type="ARBA" id="ARBA00023239"/>
    </source>
</evidence>
<dbReference type="AlphaFoldDB" id="A0A2K5ASJ4"/>
<dbReference type="Gene3D" id="3.30.479.10">
    <property type="entry name" value="6-pyruvoyl tetrahydropterin synthase/QueD"/>
    <property type="match status" value="1"/>
</dbReference>
<name>A0A2K5ASJ4_9ARCH</name>
<proteinExistence type="predicted"/>
<dbReference type="Pfam" id="PF01242">
    <property type="entry name" value="PTPS"/>
    <property type="match status" value="1"/>
</dbReference>
<dbReference type="PANTHER" id="PTHR12589:SF7">
    <property type="entry name" value="6-PYRUVOYL TETRAHYDROBIOPTERIN SYNTHASE"/>
    <property type="match status" value="1"/>
</dbReference>
<evidence type="ECO:0000313" key="5">
    <source>
        <dbReference type="EMBL" id="SPC34620.1"/>
    </source>
</evidence>
<evidence type="ECO:0000256" key="3">
    <source>
        <dbReference type="ARBA" id="ARBA00022833"/>
    </source>
</evidence>
<dbReference type="GO" id="GO:0046872">
    <property type="term" value="F:metal ion binding"/>
    <property type="evidence" value="ECO:0007669"/>
    <property type="project" value="UniProtKB-KW"/>
</dbReference>
<evidence type="ECO:0000256" key="2">
    <source>
        <dbReference type="ARBA" id="ARBA00022723"/>
    </source>
</evidence>
<dbReference type="PANTHER" id="PTHR12589">
    <property type="entry name" value="PYRUVOYL TETRAHYDROBIOPTERIN SYNTHASE"/>
    <property type="match status" value="1"/>
</dbReference>
<dbReference type="InterPro" id="IPR007115">
    <property type="entry name" value="6-PTP_synth/QueD"/>
</dbReference>
<comment type="cofactor">
    <cofactor evidence="1">
        <name>Zn(2+)</name>
        <dbReference type="ChEBI" id="CHEBI:29105"/>
    </cofactor>
</comment>
<accession>A0A2K5ASJ4</accession>